<keyword evidence="9" id="KW-1185">Reference proteome</keyword>
<feature type="region of interest" description="Disordered" evidence="6">
    <location>
        <begin position="364"/>
        <end position="393"/>
    </location>
</feature>
<name>A0A1M5XQL6_9FIRM</name>
<evidence type="ECO:0000256" key="1">
    <source>
        <dbReference type="ARBA" id="ARBA00004651"/>
    </source>
</evidence>
<reference evidence="8 9" key="1">
    <citation type="submission" date="2016-11" db="EMBL/GenBank/DDBJ databases">
        <authorList>
            <person name="Jaros S."/>
            <person name="Januszkiewicz K."/>
            <person name="Wedrychowicz H."/>
        </authorList>
    </citation>
    <scope>NUCLEOTIDE SEQUENCE [LARGE SCALE GENOMIC DNA]</scope>
    <source>
        <strain evidence="8 9">DSM 10068</strain>
    </source>
</reference>
<feature type="transmembrane region" description="Helical" evidence="7">
    <location>
        <begin position="12"/>
        <end position="37"/>
    </location>
</feature>
<dbReference type="PROSITE" id="PS51257">
    <property type="entry name" value="PROKAR_LIPOPROTEIN"/>
    <property type="match status" value="1"/>
</dbReference>
<accession>A0A1M5XQL6</accession>
<feature type="transmembrane region" description="Helical" evidence="7">
    <location>
        <begin position="253"/>
        <end position="273"/>
    </location>
</feature>
<keyword evidence="3 7" id="KW-0812">Transmembrane</keyword>
<protein>
    <submittedName>
        <fullName evidence="8">Nucleoside ABC transporter membrane protein</fullName>
    </submittedName>
</protein>
<evidence type="ECO:0000313" key="8">
    <source>
        <dbReference type="EMBL" id="SHI02046.1"/>
    </source>
</evidence>
<dbReference type="Pfam" id="PF02653">
    <property type="entry name" value="BPD_transp_2"/>
    <property type="match status" value="1"/>
</dbReference>
<dbReference type="InterPro" id="IPR001851">
    <property type="entry name" value="ABC_transp_permease"/>
</dbReference>
<feature type="transmembrane region" description="Helical" evidence="7">
    <location>
        <begin position="204"/>
        <end position="223"/>
    </location>
</feature>
<organism evidence="8 9">
    <name type="scientific">Sporobacter termitidis DSM 10068</name>
    <dbReference type="NCBI Taxonomy" id="1123282"/>
    <lineage>
        <taxon>Bacteria</taxon>
        <taxon>Bacillati</taxon>
        <taxon>Bacillota</taxon>
        <taxon>Clostridia</taxon>
        <taxon>Eubacteriales</taxon>
        <taxon>Oscillospiraceae</taxon>
        <taxon>Sporobacter</taxon>
    </lineage>
</organism>
<sequence>MSRFREKILGAGPLSIVSSLISIVIGLLFGCALLFILKPAAAPHGIVSMLTAGFSAPEKFAKVLYQAAPLIMTGLSVGFAFKTGLFNIGASGQYTVGACLALICGIVLKMPWWAGLIASMIGGAVWGAFPGVLKAYFNVNEVITSIMFNWIGLFAVNLVLSNIPSVLANYYGAANADRTAALAAANKSAIIPNLGLDKVLNSNYMNISVFLAAILAIVMYIILNKTVFGYELKACGHNRNASIYAGINARRNIVLSMIISGALSGIAGGLYYLAGTGQYTIDKNLLQMGFNGIPVALLATSNPVGTIFTGMFISYIQVGGDAMQPEFAVENITVIVSVIIYLSAFALLMRNVISRPLLRRSGLKTAEEHEDDGRPSGGGLLPKSDSEGEVTGQ</sequence>
<feature type="transmembrane region" description="Helical" evidence="7">
    <location>
        <begin position="88"/>
        <end position="108"/>
    </location>
</feature>
<feature type="transmembrane region" description="Helical" evidence="7">
    <location>
        <begin position="142"/>
        <end position="160"/>
    </location>
</feature>
<dbReference type="AlphaFoldDB" id="A0A1M5XQL6"/>
<gene>
    <name evidence="8" type="ORF">SAMN02745823_01948</name>
</gene>
<keyword evidence="4 7" id="KW-1133">Transmembrane helix</keyword>
<evidence type="ECO:0000256" key="4">
    <source>
        <dbReference type="ARBA" id="ARBA00022989"/>
    </source>
</evidence>
<dbReference type="STRING" id="1123282.SAMN02745823_01948"/>
<dbReference type="GO" id="GO:0022857">
    <property type="term" value="F:transmembrane transporter activity"/>
    <property type="evidence" value="ECO:0007669"/>
    <property type="project" value="InterPro"/>
</dbReference>
<proteinExistence type="predicted"/>
<dbReference type="Proteomes" id="UP000183995">
    <property type="component" value="Unassembled WGS sequence"/>
</dbReference>
<dbReference type="OrthoDB" id="45037at2"/>
<comment type="subcellular location">
    <subcellularLocation>
        <location evidence="1">Cell membrane</location>
        <topology evidence="1">Multi-pass membrane protein</topology>
    </subcellularLocation>
</comment>
<feature type="transmembrane region" description="Helical" evidence="7">
    <location>
        <begin position="328"/>
        <end position="349"/>
    </location>
</feature>
<evidence type="ECO:0000256" key="3">
    <source>
        <dbReference type="ARBA" id="ARBA00022692"/>
    </source>
</evidence>
<dbReference type="RefSeq" id="WP_073078265.1">
    <property type="nucleotide sequence ID" value="NZ_FQXV01000006.1"/>
</dbReference>
<dbReference type="GO" id="GO:0005886">
    <property type="term" value="C:plasma membrane"/>
    <property type="evidence" value="ECO:0007669"/>
    <property type="project" value="UniProtKB-SubCell"/>
</dbReference>
<feature type="transmembrane region" description="Helical" evidence="7">
    <location>
        <begin position="114"/>
        <end position="133"/>
    </location>
</feature>
<evidence type="ECO:0000256" key="6">
    <source>
        <dbReference type="SAM" id="MobiDB-lite"/>
    </source>
</evidence>
<dbReference type="EMBL" id="FQXV01000006">
    <property type="protein sequence ID" value="SHI02046.1"/>
    <property type="molecule type" value="Genomic_DNA"/>
</dbReference>
<evidence type="ECO:0000313" key="9">
    <source>
        <dbReference type="Proteomes" id="UP000183995"/>
    </source>
</evidence>
<feature type="compositionally biased region" description="Basic and acidic residues" evidence="6">
    <location>
        <begin position="365"/>
        <end position="374"/>
    </location>
</feature>
<keyword evidence="2" id="KW-1003">Cell membrane</keyword>
<dbReference type="CDD" id="cd06580">
    <property type="entry name" value="TM_PBP1_transp_TpRbsC_like"/>
    <property type="match status" value="1"/>
</dbReference>
<evidence type="ECO:0000256" key="2">
    <source>
        <dbReference type="ARBA" id="ARBA00022475"/>
    </source>
</evidence>
<keyword evidence="5 7" id="KW-0472">Membrane</keyword>
<evidence type="ECO:0000256" key="7">
    <source>
        <dbReference type="SAM" id="Phobius"/>
    </source>
</evidence>
<dbReference type="PANTHER" id="PTHR47089:SF1">
    <property type="entry name" value="GUANOSINE ABC TRANSPORTER PERMEASE PROTEIN NUPP"/>
    <property type="match status" value="1"/>
</dbReference>
<evidence type="ECO:0000256" key="5">
    <source>
        <dbReference type="ARBA" id="ARBA00023136"/>
    </source>
</evidence>
<feature type="transmembrane region" description="Helical" evidence="7">
    <location>
        <begin position="293"/>
        <end position="316"/>
    </location>
</feature>
<dbReference type="PANTHER" id="PTHR47089">
    <property type="entry name" value="ABC TRANSPORTER, PERMEASE PROTEIN"/>
    <property type="match status" value="1"/>
</dbReference>